<feature type="compositionally biased region" description="Low complexity" evidence="1">
    <location>
        <begin position="7"/>
        <end position="26"/>
    </location>
</feature>
<feature type="compositionally biased region" description="Basic and acidic residues" evidence="1">
    <location>
        <begin position="48"/>
        <end position="57"/>
    </location>
</feature>
<sequence>MGLRMEGVTPTGVTTGVVTAVRPTPGMGAEGSGTRTERVPLTTPHTLWRMDDFDARRTPRHGPRAADGHG</sequence>
<keyword evidence="3" id="KW-1185">Reference proteome</keyword>
<comment type="caution">
    <text evidence="2">The sequence shown here is derived from an EMBL/GenBank/DDBJ whole genome shotgun (WGS) entry which is preliminary data.</text>
</comment>
<gene>
    <name evidence="2" type="ORF">GCM10022285_53480</name>
</gene>
<proteinExistence type="predicted"/>
<evidence type="ECO:0000313" key="3">
    <source>
        <dbReference type="Proteomes" id="UP001501845"/>
    </source>
</evidence>
<reference evidence="3" key="1">
    <citation type="journal article" date="2019" name="Int. J. Syst. Evol. Microbiol.">
        <title>The Global Catalogue of Microorganisms (GCM) 10K type strain sequencing project: providing services to taxonomists for standard genome sequencing and annotation.</title>
        <authorList>
            <consortium name="The Broad Institute Genomics Platform"/>
            <consortium name="The Broad Institute Genome Sequencing Center for Infectious Disease"/>
            <person name="Wu L."/>
            <person name="Ma J."/>
        </authorList>
    </citation>
    <scope>NUCLEOTIDE SEQUENCE [LARGE SCALE GENOMIC DNA]</scope>
    <source>
        <strain evidence="3">JCM 17589</strain>
    </source>
</reference>
<name>A0ABP7Z459_9ACTN</name>
<dbReference type="EMBL" id="BAABBU010000026">
    <property type="protein sequence ID" value="GAA4146973.1"/>
    <property type="molecule type" value="Genomic_DNA"/>
</dbReference>
<accession>A0ABP7Z459</accession>
<dbReference type="Proteomes" id="UP001501845">
    <property type="component" value="Unassembled WGS sequence"/>
</dbReference>
<protein>
    <submittedName>
        <fullName evidence="2">Uncharacterized protein</fullName>
    </submittedName>
</protein>
<evidence type="ECO:0000313" key="2">
    <source>
        <dbReference type="EMBL" id="GAA4146973.1"/>
    </source>
</evidence>
<organism evidence="2 3">
    <name type="scientific">Streptomyces tunisiensis</name>
    <dbReference type="NCBI Taxonomy" id="948699"/>
    <lineage>
        <taxon>Bacteria</taxon>
        <taxon>Bacillati</taxon>
        <taxon>Actinomycetota</taxon>
        <taxon>Actinomycetes</taxon>
        <taxon>Kitasatosporales</taxon>
        <taxon>Streptomycetaceae</taxon>
        <taxon>Streptomyces</taxon>
    </lineage>
</organism>
<evidence type="ECO:0000256" key="1">
    <source>
        <dbReference type="SAM" id="MobiDB-lite"/>
    </source>
</evidence>
<feature type="region of interest" description="Disordered" evidence="1">
    <location>
        <begin position="1"/>
        <end position="70"/>
    </location>
</feature>